<protein>
    <recommendedName>
        <fullName evidence="4">Helix-turn-helix domain-containing protein</fullName>
    </recommendedName>
</protein>
<keyword evidence="3" id="KW-1185">Reference proteome</keyword>
<sequence length="126" mass="13911">MAGRHAERPPAPQARGRAAAVEARAEADHARVANLLMRRQTIIEMLTETEAELRRRGVEVDAIRAPLGLTPQADHRVSASEAARIMRVTKKTIHRWAAASGCGWVSTTGRMMVDLPALQEWRASPR</sequence>
<dbReference type="RefSeq" id="WP_109951626.1">
    <property type="nucleotide sequence ID" value="NZ_CP029551.1"/>
</dbReference>
<dbReference type="EMBL" id="CP029551">
    <property type="protein sequence ID" value="AWN36525.1"/>
    <property type="molecule type" value="Genomic_DNA"/>
</dbReference>
<dbReference type="Proteomes" id="UP000246058">
    <property type="component" value="Chromosome"/>
</dbReference>
<reference evidence="2 3" key="1">
    <citation type="submission" date="2018-05" db="EMBL/GenBank/DDBJ databases">
        <title>Complete Genome Sequence of Methylobacterium sp. 17Sr1-43.</title>
        <authorList>
            <person name="Srinivasan S."/>
        </authorList>
    </citation>
    <scope>NUCLEOTIDE SEQUENCE [LARGE SCALE GENOMIC DNA]</scope>
    <source>
        <strain evidence="2 3">17Sr1-43</strain>
    </source>
</reference>
<evidence type="ECO:0008006" key="4">
    <source>
        <dbReference type="Google" id="ProtNLM"/>
    </source>
</evidence>
<dbReference type="AlphaFoldDB" id="A0A2U8VS78"/>
<evidence type="ECO:0000256" key="1">
    <source>
        <dbReference type="SAM" id="MobiDB-lite"/>
    </source>
</evidence>
<gene>
    <name evidence="2" type="ORF">DK427_12955</name>
</gene>
<name>A0A2U8VS78_9HYPH</name>
<organism evidence="2 3">
    <name type="scientific">Methylobacterium radiodurans</name>
    <dbReference type="NCBI Taxonomy" id="2202828"/>
    <lineage>
        <taxon>Bacteria</taxon>
        <taxon>Pseudomonadati</taxon>
        <taxon>Pseudomonadota</taxon>
        <taxon>Alphaproteobacteria</taxon>
        <taxon>Hyphomicrobiales</taxon>
        <taxon>Methylobacteriaceae</taxon>
        <taxon>Methylobacterium</taxon>
    </lineage>
</organism>
<evidence type="ECO:0000313" key="3">
    <source>
        <dbReference type="Proteomes" id="UP000246058"/>
    </source>
</evidence>
<proteinExistence type="predicted"/>
<dbReference type="KEGG" id="meti:DK427_12955"/>
<feature type="compositionally biased region" description="Low complexity" evidence="1">
    <location>
        <begin position="13"/>
        <end position="22"/>
    </location>
</feature>
<feature type="region of interest" description="Disordered" evidence="1">
    <location>
        <begin position="1"/>
        <end position="22"/>
    </location>
</feature>
<accession>A0A2U8VS78</accession>
<evidence type="ECO:0000313" key="2">
    <source>
        <dbReference type="EMBL" id="AWN36525.1"/>
    </source>
</evidence>